<dbReference type="AlphaFoldDB" id="A0ABD3RM35"/>
<gene>
    <name evidence="8" type="ORF">ACHAXA_004378</name>
</gene>
<feature type="compositionally biased region" description="Low complexity" evidence="5">
    <location>
        <begin position="49"/>
        <end position="60"/>
    </location>
</feature>
<proteinExistence type="predicted"/>
<feature type="compositionally biased region" description="Acidic residues" evidence="5">
    <location>
        <begin position="24"/>
        <end position="35"/>
    </location>
</feature>
<feature type="transmembrane region" description="Helical" evidence="6">
    <location>
        <begin position="240"/>
        <end position="260"/>
    </location>
</feature>
<evidence type="ECO:0000256" key="4">
    <source>
        <dbReference type="ARBA" id="ARBA00023136"/>
    </source>
</evidence>
<evidence type="ECO:0000256" key="6">
    <source>
        <dbReference type="SAM" id="Phobius"/>
    </source>
</evidence>
<comment type="caution">
    <text evidence="8">The sequence shown here is derived from an EMBL/GenBank/DDBJ whole genome shotgun (WGS) entry which is preliminary data.</text>
</comment>
<evidence type="ECO:0000256" key="5">
    <source>
        <dbReference type="SAM" id="MobiDB-lite"/>
    </source>
</evidence>
<feature type="transmembrane region" description="Helical" evidence="6">
    <location>
        <begin position="208"/>
        <end position="228"/>
    </location>
</feature>
<comment type="subcellular location">
    <subcellularLocation>
        <location evidence="1">Membrane</location>
        <topology evidence="1">Multi-pass membrane protein</topology>
    </subcellularLocation>
</comment>
<evidence type="ECO:0000256" key="1">
    <source>
        <dbReference type="ARBA" id="ARBA00004141"/>
    </source>
</evidence>
<reference evidence="8 9" key="1">
    <citation type="submission" date="2024-10" db="EMBL/GenBank/DDBJ databases">
        <title>Updated reference genomes for cyclostephanoid diatoms.</title>
        <authorList>
            <person name="Roberts W.R."/>
            <person name="Alverson A.J."/>
        </authorList>
    </citation>
    <scope>NUCLEOTIDE SEQUENCE [LARGE SCALE GENOMIC DNA]</scope>
    <source>
        <strain evidence="8 9">AJA228-03</strain>
    </source>
</reference>
<dbReference type="EMBL" id="JALLPB020000245">
    <property type="protein sequence ID" value="KAL3811646.1"/>
    <property type="molecule type" value="Genomic_DNA"/>
</dbReference>
<name>A0ABD3RM35_9STRA</name>
<feature type="transmembrane region" description="Helical" evidence="6">
    <location>
        <begin position="306"/>
        <end position="327"/>
    </location>
</feature>
<keyword evidence="3 6" id="KW-1133">Transmembrane helix</keyword>
<protein>
    <recommendedName>
        <fullName evidence="7">Sugar phosphate transporter domain-containing protein</fullName>
    </recommendedName>
</protein>
<keyword evidence="2 6" id="KW-0812">Transmembrane</keyword>
<dbReference type="Pfam" id="PF03151">
    <property type="entry name" value="TPT"/>
    <property type="match status" value="1"/>
</dbReference>
<evidence type="ECO:0000313" key="8">
    <source>
        <dbReference type="EMBL" id="KAL3811646.1"/>
    </source>
</evidence>
<evidence type="ECO:0000259" key="7">
    <source>
        <dbReference type="Pfam" id="PF03151"/>
    </source>
</evidence>
<evidence type="ECO:0000313" key="9">
    <source>
        <dbReference type="Proteomes" id="UP001530377"/>
    </source>
</evidence>
<feature type="domain" description="Sugar phosphate transporter" evidence="7">
    <location>
        <begin position="70"/>
        <end position="351"/>
    </location>
</feature>
<keyword evidence="9" id="KW-1185">Reference proteome</keyword>
<accession>A0ABD3RM35</accession>
<feature type="transmembrane region" description="Helical" evidence="6">
    <location>
        <begin position="280"/>
        <end position="299"/>
    </location>
</feature>
<organism evidence="8 9">
    <name type="scientific">Cyclostephanos tholiformis</name>
    <dbReference type="NCBI Taxonomy" id="382380"/>
    <lineage>
        <taxon>Eukaryota</taxon>
        <taxon>Sar</taxon>
        <taxon>Stramenopiles</taxon>
        <taxon>Ochrophyta</taxon>
        <taxon>Bacillariophyta</taxon>
        <taxon>Coscinodiscophyceae</taxon>
        <taxon>Thalassiosirophycidae</taxon>
        <taxon>Stephanodiscales</taxon>
        <taxon>Stephanodiscaceae</taxon>
        <taxon>Cyclostephanos</taxon>
    </lineage>
</organism>
<dbReference type="GO" id="GO:0016020">
    <property type="term" value="C:membrane"/>
    <property type="evidence" value="ECO:0007669"/>
    <property type="project" value="UniProtKB-SubCell"/>
</dbReference>
<dbReference type="PANTHER" id="PTHR11132">
    <property type="entry name" value="SOLUTE CARRIER FAMILY 35"/>
    <property type="match status" value="1"/>
</dbReference>
<feature type="region of interest" description="Disordered" evidence="5">
    <location>
        <begin position="1"/>
        <end position="61"/>
    </location>
</feature>
<sequence>MHSRKNPSKSIDNPVPDKMRREPPEDDDIEDDGSDAEAQRLLPRHVVESPKPSSSSSSPPTQAKRIGTALFYAISSIWVIFVNKIVLSTYKFPSVLTIALLQFASTTLALRVASALGYVSLLPISLRGVRSILPLSTCYLLNILTGLSATQNLSLPMMVLLRRASILMTMLLEKWMLKSQPSTTVQLSVGLMLGGALVAAMGDLSFNALGYIVIFFNDLFTALNGVILKRTSEEYKKSNMTVLYLNSLLSAMGVSMIIMIVPGEVESVVNFPLWSDGSFIINLVFAALMGSVLNLAIFLCTSTNSALTTTVVGCLKNVLTSYLGMFIGGDYVFSWLNFLGINISIAGSLIYAHATFRG</sequence>
<keyword evidence="4 6" id="KW-0472">Membrane</keyword>
<evidence type="ECO:0000256" key="2">
    <source>
        <dbReference type="ARBA" id="ARBA00022692"/>
    </source>
</evidence>
<dbReference type="InterPro" id="IPR050186">
    <property type="entry name" value="TPT_transporter"/>
</dbReference>
<dbReference type="InterPro" id="IPR004853">
    <property type="entry name" value="Sugar_P_trans_dom"/>
</dbReference>
<evidence type="ECO:0000256" key="3">
    <source>
        <dbReference type="ARBA" id="ARBA00022989"/>
    </source>
</evidence>
<feature type="transmembrane region" description="Helical" evidence="6">
    <location>
        <begin position="96"/>
        <end position="119"/>
    </location>
</feature>
<dbReference type="Proteomes" id="UP001530377">
    <property type="component" value="Unassembled WGS sequence"/>
</dbReference>
<feature type="transmembrane region" description="Helical" evidence="6">
    <location>
        <begin position="333"/>
        <end position="352"/>
    </location>
</feature>
<feature type="transmembrane region" description="Helical" evidence="6">
    <location>
        <begin position="69"/>
        <end position="90"/>
    </location>
</feature>